<organism evidence="1 2">
    <name type="scientific">Labilithrix luteola</name>
    <dbReference type="NCBI Taxonomy" id="1391654"/>
    <lineage>
        <taxon>Bacteria</taxon>
        <taxon>Pseudomonadati</taxon>
        <taxon>Myxococcota</taxon>
        <taxon>Polyangia</taxon>
        <taxon>Polyangiales</taxon>
        <taxon>Labilitrichaceae</taxon>
        <taxon>Labilithrix</taxon>
    </lineage>
</organism>
<dbReference type="STRING" id="1391654.AKJ09_03258"/>
<sequence length="74" mass="8155">MRSTSTRSQETDGQFVIVGNRIVRSPRPRLSPLDLCVFASLRENAPSADAARQARPKARVTDLPTTVRCTKETA</sequence>
<proteinExistence type="predicted"/>
<dbReference type="EMBL" id="CP012333">
    <property type="protein sequence ID" value="AKU96594.1"/>
    <property type="molecule type" value="Genomic_DNA"/>
</dbReference>
<evidence type="ECO:0000313" key="2">
    <source>
        <dbReference type="Proteomes" id="UP000064967"/>
    </source>
</evidence>
<keyword evidence="2" id="KW-1185">Reference proteome</keyword>
<dbReference type="Proteomes" id="UP000064967">
    <property type="component" value="Chromosome"/>
</dbReference>
<evidence type="ECO:0000313" key="1">
    <source>
        <dbReference type="EMBL" id="AKU96594.1"/>
    </source>
</evidence>
<accession>A0A0K1PTY5</accession>
<dbReference type="AlphaFoldDB" id="A0A0K1PTY5"/>
<name>A0A0K1PTY5_9BACT</name>
<dbReference type="KEGG" id="llu:AKJ09_03258"/>
<protein>
    <submittedName>
        <fullName evidence="1">Uncharacterized protein</fullName>
    </submittedName>
</protein>
<reference evidence="1 2" key="1">
    <citation type="submission" date="2015-08" db="EMBL/GenBank/DDBJ databases">
        <authorList>
            <person name="Babu N.S."/>
            <person name="Beckwith C.J."/>
            <person name="Beseler K.G."/>
            <person name="Brison A."/>
            <person name="Carone J.V."/>
            <person name="Caskin T.P."/>
            <person name="Diamond M."/>
            <person name="Durham M.E."/>
            <person name="Foxe J.M."/>
            <person name="Go M."/>
            <person name="Henderson B.A."/>
            <person name="Jones I.B."/>
            <person name="McGettigan J.A."/>
            <person name="Micheletti S.J."/>
            <person name="Nasrallah M.E."/>
            <person name="Ortiz D."/>
            <person name="Piller C.R."/>
            <person name="Privatt S.R."/>
            <person name="Schneider S.L."/>
            <person name="Sharp S."/>
            <person name="Smith T.C."/>
            <person name="Stanton J.D."/>
            <person name="Ullery H.E."/>
            <person name="Wilson R.J."/>
            <person name="Serrano M.G."/>
            <person name="Buck G."/>
            <person name="Lee V."/>
            <person name="Wang Y."/>
            <person name="Carvalho R."/>
            <person name="Voegtly L."/>
            <person name="Shi R."/>
            <person name="Duckworth R."/>
            <person name="Johnson A."/>
            <person name="Loviza R."/>
            <person name="Walstead R."/>
            <person name="Shah Z."/>
            <person name="Kiflezghi M."/>
            <person name="Wade K."/>
            <person name="Ball S.L."/>
            <person name="Bradley K.W."/>
            <person name="Asai D.J."/>
            <person name="Bowman C.A."/>
            <person name="Russell D.A."/>
            <person name="Pope W.H."/>
            <person name="Jacobs-Sera D."/>
            <person name="Hendrix R.W."/>
            <person name="Hatfull G.F."/>
        </authorList>
    </citation>
    <scope>NUCLEOTIDE SEQUENCE [LARGE SCALE GENOMIC DNA]</scope>
    <source>
        <strain evidence="1 2">DSM 27648</strain>
    </source>
</reference>
<gene>
    <name evidence="1" type="ORF">AKJ09_03258</name>
</gene>